<comment type="function">
    <text evidence="8">Probably part of an ABC transporter complex. Probably responsible for the translocation of the substrate across the membrane.</text>
</comment>
<evidence type="ECO:0000313" key="12">
    <source>
        <dbReference type="EMBL" id="QXM25498.1"/>
    </source>
</evidence>
<protein>
    <submittedName>
        <fullName evidence="12">ABC transporter permease subunit</fullName>
    </submittedName>
</protein>
<feature type="transmembrane region" description="Helical" evidence="9">
    <location>
        <begin position="275"/>
        <end position="297"/>
    </location>
</feature>
<evidence type="ECO:0000256" key="2">
    <source>
        <dbReference type="ARBA" id="ARBA00009306"/>
    </source>
</evidence>
<evidence type="ECO:0000256" key="4">
    <source>
        <dbReference type="ARBA" id="ARBA00022475"/>
    </source>
</evidence>
<feature type="transmembrane region" description="Helical" evidence="9">
    <location>
        <begin position="121"/>
        <end position="143"/>
    </location>
</feature>
<name>A0A975U4C1_9PROT</name>
<evidence type="ECO:0000256" key="9">
    <source>
        <dbReference type="RuleBase" id="RU363032"/>
    </source>
</evidence>
<feature type="domain" description="ABC transmembrane type-1" evidence="11">
    <location>
        <begin position="114"/>
        <end position="294"/>
    </location>
</feature>
<comment type="similarity">
    <text evidence="2 9">Belongs to the binding-protein-dependent transport system permease family.</text>
</comment>
<dbReference type="PROSITE" id="PS50928">
    <property type="entry name" value="ABC_TM1"/>
    <property type="match status" value="1"/>
</dbReference>
<keyword evidence="4" id="KW-1003">Cell membrane</keyword>
<dbReference type="GO" id="GO:0042918">
    <property type="term" value="P:alkanesulfonate transmembrane transport"/>
    <property type="evidence" value="ECO:0007669"/>
    <property type="project" value="UniProtKB-ARBA"/>
</dbReference>
<keyword evidence="7 9" id="KW-0472">Membrane</keyword>
<evidence type="ECO:0000313" key="13">
    <source>
        <dbReference type="Proteomes" id="UP000694001"/>
    </source>
</evidence>
<evidence type="ECO:0000259" key="11">
    <source>
        <dbReference type="PROSITE" id="PS50928"/>
    </source>
</evidence>
<feature type="region of interest" description="Disordered" evidence="10">
    <location>
        <begin position="1"/>
        <end position="22"/>
    </location>
</feature>
<keyword evidence="13" id="KW-1185">Reference proteome</keyword>
<dbReference type="GO" id="GO:0010438">
    <property type="term" value="P:cellular response to sulfur starvation"/>
    <property type="evidence" value="ECO:0007669"/>
    <property type="project" value="TreeGrafter"/>
</dbReference>
<gene>
    <name evidence="12" type="ORF">KO353_04525</name>
</gene>
<feature type="transmembrane region" description="Helical" evidence="9">
    <location>
        <begin position="180"/>
        <end position="199"/>
    </location>
</feature>
<feature type="transmembrane region" description="Helical" evidence="9">
    <location>
        <begin position="155"/>
        <end position="174"/>
    </location>
</feature>
<dbReference type="FunFam" id="1.10.3720.10:FF:000003">
    <property type="entry name" value="Aliphatic sulfonate ABC transporter permease"/>
    <property type="match status" value="1"/>
</dbReference>
<dbReference type="PANTHER" id="PTHR30151:SF25">
    <property type="entry name" value="TAURINE TRANSPORT SYSTEM PERMEASE PROTEIN TAUC"/>
    <property type="match status" value="1"/>
</dbReference>
<dbReference type="AlphaFoldDB" id="A0A975U4C1"/>
<accession>A0A975U4C1</accession>
<keyword evidence="5 9" id="KW-0812">Transmembrane</keyword>
<evidence type="ECO:0000256" key="1">
    <source>
        <dbReference type="ARBA" id="ARBA00004651"/>
    </source>
</evidence>
<sequence>MRPASPLSAVAEGAAAPDRLRDENRLSADQGGAVGAGAAPATAPLAAARSAFPDPRRATSISVLTVVALLILWWVATERGWIAPLFLPSPIVVARQLAAGLSTPIGDATLVGHSALSLFRVLSAFALACLTAIPIGIGMGVSRVVRGVFDPPIEFYRPLPPLAYLPLVVIWFGIDEAAKIILIYLACFAPLALAARSGVRSATPEQINAALSLGATRLQLIRHVILPAALPEILTGMRIALGFGWTTLVAAEMVAANVGVGQMVLNASHFLRTDLVVMGIVVIALFAYGFDLAMRLAERRLVPWKGRG</sequence>
<keyword evidence="3 9" id="KW-0813">Transport</keyword>
<evidence type="ECO:0000256" key="5">
    <source>
        <dbReference type="ARBA" id="ARBA00022692"/>
    </source>
</evidence>
<evidence type="ECO:0000256" key="3">
    <source>
        <dbReference type="ARBA" id="ARBA00022448"/>
    </source>
</evidence>
<dbReference type="Pfam" id="PF00528">
    <property type="entry name" value="BPD_transp_1"/>
    <property type="match status" value="1"/>
</dbReference>
<evidence type="ECO:0000256" key="8">
    <source>
        <dbReference type="ARBA" id="ARBA00056719"/>
    </source>
</evidence>
<dbReference type="Proteomes" id="UP000694001">
    <property type="component" value="Chromosome"/>
</dbReference>
<reference evidence="12" key="1">
    <citation type="submission" date="2021-06" db="EMBL/GenBank/DDBJ databases">
        <title>Elioraea tepida, sp. nov., a moderately thermophilic aerobic anoxygenic phototrophic bacterium isolated from an alkaline siliceous hot spring mat community in Yellowstone National Park, WY, USA.</title>
        <authorList>
            <person name="Saini M.K."/>
            <person name="Yoshida S."/>
            <person name="Sebastian A."/>
            <person name="Hirose S."/>
            <person name="Hara E."/>
            <person name="Tamaki H."/>
            <person name="Soulier N.T."/>
            <person name="Albert I."/>
            <person name="Hanada S."/>
            <person name="Bryant D.A."/>
            <person name="Tank M."/>
        </authorList>
    </citation>
    <scope>NUCLEOTIDE SEQUENCE</scope>
    <source>
        <strain evidence="12">MS-P2</strain>
    </source>
</reference>
<dbReference type="CDD" id="cd06261">
    <property type="entry name" value="TM_PBP2"/>
    <property type="match status" value="1"/>
</dbReference>
<evidence type="ECO:0000256" key="7">
    <source>
        <dbReference type="ARBA" id="ARBA00023136"/>
    </source>
</evidence>
<proteinExistence type="inferred from homology"/>
<comment type="subcellular location">
    <subcellularLocation>
        <location evidence="1 9">Cell membrane</location>
        <topology evidence="1 9">Multi-pass membrane protein</topology>
    </subcellularLocation>
</comment>
<dbReference type="GO" id="GO:0005886">
    <property type="term" value="C:plasma membrane"/>
    <property type="evidence" value="ECO:0007669"/>
    <property type="project" value="UniProtKB-SubCell"/>
</dbReference>
<dbReference type="KEGG" id="elio:KO353_04525"/>
<dbReference type="RefSeq" id="WP_218286554.1">
    <property type="nucleotide sequence ID" value="NZ_CP076448.1"/>
</dbReference>
<keyword evidence="6 9" id="KW-1133">Transmembrane helix</keyword>
<evidence type="ECO:0000256" key="10">
    <source>
        <dbReference type="SAM" id="MobiDB-lite"/>
    </source>
</evidence>
<dbReference type="InterPro" id="IPR000515">
    <property type="entry name" value="MetI-like"/>
</dbReference>
<evidence type="ECO:0000256" key="6">
    <source>
        <dbReference type="ARBA" id="ARBA00022989"/>
    </source>
</evidence>
<organism evidence="12 13">
    <name type="scientific">Elioraea tepida</name>
    <dbReference type="NCBI Taxonomy" id="2843330"/>
    <lineage>
        <taxon>Bacteria</taxon>
        <taxon>Pseudomonadati</taxon>
        <taxon>Pseudomonadota</taxon>
        <taxon>Alphaproteobacteria</taxon>
        <taxon>Acetobacterales</taxon>
        <taxon>Elioraeaceae</taxon>
        <taxon>Elioraea</taxon>
    </lineage>
</organism>
<dbReference type="PANTHER" id="PTHR30151">
    <property type="entry name" value="ALKANE SULFONATE ABC TRANSPORTER-RELATED, MEMBRANE SUBUNIT"/>
    <property type="match status" value="1"/>
</dbReference>
<feature type="transmembrane region" description="Helical" evidence="9">
    <location>
        <begin position="58"/>
        <end position="76"/>
    </location>
</feature>
<dbReference type="EMBL" id="CP076448">
    <property type="protein sequence ID" value="QXM25498.1"/>
    <property type="molecule type" value="Genomic_DNA"/>
</dbReference>